<evidence type="ECO:0000313" key="3">
    <source>
        <dbReference type="Proteomes" id="UP001362999"/>
    </source>
</evidence>
<reference evidence="2 3" key="1">
    <citation type="journal article" date="2024" name="J Genomics">
        <title>Draft genome sequencing and assembly of Favolaschia claudopus CIRM-BRFM 2984 isolated from oak limbs.</title>
        <authorList>
            <person name="Navarro D."/>
            <person name="Drula E."/>
            <person name="Chaduli D."/>
            <person name="Cazenave R."/>
            <person name="Ahrendt S."/>
            <person name="Wang J."/>
            <person name="Lipzen A."/>
            <person name="Daum C."/>
            <person name="Barry K."/>
            <person name="Grigoriev I.V."/>
            <person name="Favel A."/>
            <person name="Rosso M.N."/>
            <person name="Martin F."/>
        </authorList>
    </citation>
    <scope>NUCLEOTIDE SEQUENCE [LARGE SCALE GENOMIC DNA]</scope>
    <source>
        <strain evidence="2 3">CIRM-BRFM 2984</strain>
    </source>
</reference>
<keyword evidence="3" id="KW-1185">Reference proteome</keyword>
<comment type="caution">
    <text evidence="2">The sequence shown here is derived from an EMBL/GenBank/DDBJ whole genome shotgun (WGS) entry which is preliminary data.</text>
</comment>
<keyword evidence="1" id="KW-0732">Signal</keyword>
<protein>
    <submittedName>
        <fullName evidence="2">Uncharacterized protein</fullName>
    </submittedName>
</protein>
<gene>
    <name evidence="2" type="ORF">R3P38DRAFT_2763413</name>
</gene>
<organism evidence="2 3">
    <name type="scientific">Favolaschia claudopus</name>
    <dbReference type="NCBI Taxonomy" id="2862362"/>
    <lineage>
        <taxon>Eukaryota</taxon>
        <taxon>Fungi</taxon>
        <taxon>Dikarya</taxon>
        <taxon>Basidiomycota</taxon>
        <taxon>Agaricomycotina</taxon>
        <taxon>Agaricomycetes</taxon>
        <taxon>Agaricomycetidae</taxon>
        <taxon>Agaricales</taxon>
        <taxon>Marasmiineae</taxon>
        <taxon>Mycenaceae</taxon>
        <taxon>Favolaschia</taxon>
    </lineage>
</organism>
<evidence type="ECO:0000313" key="2">
    <source>
        <dbReference type="EMBL" id="KAK7050318.1"/>
    </source>
</evidence>
<feature type="chain" id="PRO_5043833132" evidence="1">
    <location>
        <begin position="19"/>
        <end position="112"/>
    </location>
</feature>
<dbReference type="AlphaFoldDB" id="A0AAW0DG27"/>
<dbReference type="Proteomes" id="UP001362999">
    <property type="component" value="Unassembled WGS sequence"/>
</dbReference>
<proteinExistence type="predicted"/>
<sequence>MMFNTTLFLVQFVRLGLAATESNYPSYPPYHRHLKENANETKSIVETRKKLSICPYTCHDSSPNRTSHSTGNAARGGAKYAYVEEVMIWAVGSNFSLSQVRDQVQSDRYKFE</sequence>
<feature type="signal peptide" evidence="1">
    <location>
        <begin position="1"/>
        <end position="18"/>
    </location>
</feature>
<evidence type="ECO:0000256" key="1">
    <source>
        <dbReference type="SAM" id="SignalP"/>
    </source>
</evidence>
<dbReference type="EMBL" id="JAWWNJ010000008">
    <property type="protein sequence ID" value="KAK7050318.1"/>
    <property type="molecule type" value="Genomic_DNA"/>
</dbReference>
<name>A0AAW0DG27_9AGAR</name>
<accession>A0AAW0DG27</accession>